<name>A0ABM1R398_CAMSA</name>
<evidence type="ECO:0000313" key="5">
    <source>
        <dbReference type="Proteomes" id="UP000694864"/>
    </source>
</evidence>
<dbReference type="SUPFAM" id="SSF52540">
    <property type="entry name" value="P-loop containing nucleoside triphosphate hydrolases"/>
    <property type="match status" value="1"/>
</dbReference>
<dbReference type="InterPro" id="IPR027417">
    <property type="entry name" value="P-loop_NTPase"/>
</dbReference>
<keyword evidence="2 3" id="KW-0808">Transferase</keyword>
<feature type="domain" description="Sulfotransferase" evidence="4">
    <location>
        <begin position="1"/>
        <end position="99"/>
    </location>
</feature>
<evidence type="ECO:0000256" key="2">
    <source>
        <dbReference type="ARBA" id="ARBA00022679"/>
    </source>
</evidence>
<dbReference type="Pfam" id="PF00685">
    <property type="entry name" value="Sulfotransfer_1"/>
    <property type="match status" value="1"/>
</dbReference>
<sequence>MRADPLPYVKSLAEFMGYGFTAEEEEKGVVEKVVSLCSFETLKNLEANKGEKDREDRPGVYANSAYFRKGKVGDWTNYLTPEMAARIDGIMEDKFKGTGLLEHGK</sequence>
<evidence type="ECO:0000259" key="4">
    <source>
        <dbReference type="Pfam" id="PF00685"/>
    </source>
</evidence>
<reference evidence="5" key="1">
    <citation type="journal article" date="2014" name="Nat. Commun.">
        <title>The emerging biofuel crop Camelina sativa retains a highly undifferentiated hexaploid genome structure.</title>
        <authorList>
            <person name="Kagale S."/>
            <person name="Koh C."/>
            <person name="Nixon J."/>
            <person name="Bollina V."/>
            <person name="Clarke W.E."/>
            <person name="Tuteja R."/>
            <person name="Spillane C."/>
            <person name="Robinson S.J."/>
            <person name="Links M.G."/>
            <person name="Clarke C."/>
            <person name="Higgins E.E."/>
            <person name="Huebert T."/>
            <person name="Sharpe A.G."/>
            <person name="Parkin I.A."/>
        </authorList>
    </citation>
    <scope>NUCLEOTIDE SEQUENCE [LARGE SCALE GENOMIC DNA]</scope>
    <source>
        <strain evidence="5">cv. DH55</strain>
    </source>
</reference>
<reference evidence="6" key="2">
    <citation type="submission" date="2025-08" db="UniProtKB">
        <authorList>
            <consortium name="RefSeq"/>
        </authorList>
    </citation>
    <scope>IDENTIFICATION</scope>
    <source>
        <tissue evidence="6">Leaf</tissue>
    </source>
</reference>
<evidence type="ECO:0000256" key="1">
    <source>
        <dbReference type="ARBA" id="ARBA00005771"/>
    </source>
</evidence>
<proteinExistence type="inferred from homology"/>
<gene>
    <name evidence="6" type="primary">LOC109129571</name>
</gene>
<protein>
    <recommendedName>
        <fullName evidence="3">Sulfotransferase</fullName>
        <ecNumber evidence="3">2.8.2.-</ecNumber>
    </recommendedName>
</protein>
<evidence type="ECO:0000256" key="3">
    <source>
        <dbReference type="RuleBase" id="RU361155"/>
    </source>
</evidence>
<accession>A0ABM1R398</accession>
<dbReference type="PANTHER" id="PTHR11783">
    <property type="entry name" value="SULFOTRANSFERASE SULT"/>
    <property type="match status" value="1"/>
</dbReference>
<keyword evidence="5" id="KW-1185">Reference proteome</keyword>
<organism evidence="5 6">
    <name type="scientific">Camelina sativa</name>
    <name type="common">False flax</name>
    <name type="synonym">Myagrum sativum</name>
    <dbReference type="NCBI Taxonomy" id="90675"/>
    <lineage>
        <taxon>Eukaryota</taxon>
        <taxon>Viridiplantae</taxon>
        <taxon>Streptophyta</taxon>
        <taxon>Embryophyta</taxon>
        <taxon>Tracheophyta</taxon>
        <taxon>Spermatophyta</taxon>
        <taxon>Magnoliopsida</taxon>
        <taxon>eudicotyledons</taxon>
        <taxon>Gunneridae</taxon>
        <taxon>Pentapetalae</taxon>
        <taxon>rosids</taxon>
        <taxon>malvids</taxon>
        <taxon>Brassicales</taxon>
        <taxon>Brassicaceae</taxon>
        <taxon>Camelineae</taxon>
        <taxon>Camelina</taxon>
    </lineage>
</organism>
<dbReference type="Gene3D" id="3.40.50.300">
    <property type="entry name" value="P-loop containing nucleotide triphosphate hydrolases"/>
    <property type="match status" value="1"/>
</dbReference>
<dbReference type="RefSeq" id="XP_019093486.1">
    <property type="nucleotide sequence ID" value="XM_019237941.1"/>
</dbReference>
<dbReference type="InterPro" id="IPR000863">
    <property type="entry name" value="Sulfotransferase_dom"/>
</dbReference>
<dbReference type="Proteomes" id="UP000694864">
    <property type="component" value="Chromosome 16"/>
</dbReference>
<comment type="similarity">
    <text evidence="1 3">Belongs to the sulfotransferase 1 family.</text>
</comment>
<evidence type="ECO:0000313" key="6">
    <source>
        <dbReference type="RefSeq" id="XP_019093486.1"/>
    </source>
</evidence>
<dbReference type="EC" id="2.8.2.-" evidence="3"/>
<dbReference type="GeneID" id="109129571"/>